<comment type="caution">
    <text evidence="2">The sequence shown here is derived from an EMBL/GenBank/DDBJ whole genome shotgun (WGS) entry which is preliminary data.</text>
</comment>
<organism evidence="2 3">
    <name type="scientific">Austropuccinia psidii MF-1</name>
    <dbReference type="NCBI Taxonomy" id="1389203"/>
    <lineage>
        <taxon>Eukaryota</taxon>
        <taxon>Fungi</taxon>
        <taxon>Dikarya</taxon>
        <taxon>Basidiomycota</taxon>
        <taxon>Pucciniomycotina</taxon>
        <taxon>Pucciniomycetes</taxon>
        <taxon>Pucciniales</taxon>
        <taxon>Sphaerophragmiaceae</taxon>
        <taxon>Austropuccinia</taxon>
    </lineage>
</organism>
<reference evidence="2" key="1">
    <citation type="submission" date="2021-03" db="EMBL/GenBank/DDBJ databases">
        <title>Draft genome sequence of rust myrtle Austropuccinia psidii MF-1, a brazilian biotype.</title>
        <authorList>
            <person name="Quecine M.C."/>
            <person name="Pachon D.M.R."/>
            <person name="Bonatelli M.L."/>
            <person name="Correr F.H."/>
            <person name="Franceschini L.M."/>
            <person name="Leite T.F."/>
            <person name="Margarido G.R.A."/>
            <person name="Almeida C.A."/>
            <person name="Ferrarezi J.A."/>
            <person name="Labate C.A."/>
        </authorList>
    </citation>
    <scope>NUCLEOTIDE SEQUENCE</scope>
    <source>
        <strain evidence="2">MF-1</strain>
    </source>
</reference>
<gene>
    <name evidence="2" type="ORF">O181_022799</name>
</gene>
<proteinExistence type="predicted"/>
<dbReference type="Proteomes" id="UP000765509">
    <property type="component" value="Unassembled WGS sequence"/>
</dbReference>
<evidence type="ECO:0000313" key="3">
    <source>
        <dbReference type="Proteomes" id="UP000765509"/>
    </source>
</evidence>
<accession>A0A9Q3GY23</accession>
<evidence type="ECO:0000256" key="1">
    <source>
        <dbReference type="SAM" id="MobiDB-lite"/>
    </source>
</evidence>
<sequence>MQDFFNYSKERCEKIYRPPDFKIGDLVLVVNLKFNNIKVPNKLKDSFAGPFMMKALHGPNAVHLELTGELMNKHPAFPVIIIKTPISSDKELFPPQNKPPCQIFTLEEGGEKKIVKVLNKKEDKKQERKQIPREVQTPSSKI</sequence>
<protein>
    <submittedName>
        <fullName evidence="2">Uncharacterized protein</fullName>
    </submittedName>
</protein>
<feature type="compositionally biased region" description="Basic and acidic residues" evidence="1">
    <location>
        <begin position="118"/>
        <end position="132"/>
    </location>
</feature>
<dbReference type="AlphaFoldDB" id="A0A9Q3GY23"/>
<name>A0A9Q3GY23_9BASI</name>
<feature type="region of interest" description="Disordered" evidence="1">
    <location>
        <begin position="118"/>
        <end position="142"/>
    </location>
</feature>
<keyword evidence="3" id="KW-1185">Reference proteome</keyword>
<dbReference type="EMBL" id="AVOT02007070">
    <property type="protein sequence ID" value="MBW0483084.1"/>
    <property type="molecule type" value="Genomic_DNA"/>
</dbReference>
<evidence type="ECO:0000313" key="2">
    <source>
        <dbReference type="EMBL" id="MBW0483084.1"/>
    </source>
</evidence>